<organism evidence="2">
    <name type="scientific">uncultured Elusimicrobia bacterium</name>
    <dbReference type="NCBI Taxonomy" id="699876"/>
    <lineage>
        <taxon>Bacteria</taxon>
        <taxon>Pseudomonadati</taxon>
        <taxon>Elusimicrobiota</taxon>
        <taxon>Elusimicrobia</taxon>
        <taxon>environmental samples</taxon>
    </lineage>
</organism>
<evidence type="ECO:0000313" key="2">
    <source>
        <dbReference type="EMBL" id="QGT50617.1"/>
    </source>
</evidence>
<evidence type="ECO:0008006" key="3">
    <source>
        <dbReference type="Google" id="ProtNLM"/>
    </source>
</evidence>
<accession>A0A650ELD3</accession>
<gene>
    <name evidence="2" type="ORF">Elusimicrob1349_0870</name>
</gene>
<proteinExistence type="predicted"/>
<name>A0A650ELD3_9BACT</name>
<dbReference type="AlphaFoldDB" id="A0A650ELD3"/>
<reference evidence="2" key="1">
    <citation type="journal article" date="2020" name="J. ISSAAS">
        <title>Lactobacilli and other gastrointestinal microbiota of Peromyscus leucopus, reservoir host for agents of Lyme disease and other zoonoses in North America.</title>
        <authorList>
            <person name="Milovic A."/>
            <person name="Bassam K."/>
            <person name="Shao H."/>
            <person name="Chatzistamou I."/>
            <person name="Tufts D.M."/>
            <person name="Diuk-Wasser M."/>
            <person name="Barbour A.G."/>
        </authorList>
    </citation>
    <scope>NUCLEOTIDE SEQUENCE</scope>
    <source>
        <strain evidence="2">LL30</strain>
    </source>
</reference>
<protein>
    <recommendedName>
        <fullName evidence="3">Peptidase S1 domain-containing protein</fullName>
    </recommendedName>
</protein>
<sequence length="291" mass="32948">MNKTLTCAGMLLLLANPLLATPHSSLSDAVNHKVNATIPQNKDAIKHNLRVNFSISEYFYDERLDQDNGPFDADIACKAYALDTNWLILSGTCMRYDQNDIREEGDHEYLDRHDRTVRNISNHAENNNIMLIWTPTPQYKAPFVNVLATTSPAQLFTLSANHTVKINTARYGKDAVRTRKLKTNSIKGNIFKLDEGWTDLSGTATDPLFLISPAGNEFLAGYNNGNISYALQMTLDDILNTYDGQTSDEWFALTKSDLEFIKATVLAKRPKDWSRIKSRLFLDKTDKPYFK</sequence>
<dbReference type="EMBL" id="MN577571">
    <property type="protein sequence ID" value="QGT50617.1"/>
    <property type="molecule type" value="Genomic_DNA"/>
</dbReference>
<feature type="signal peptide" evidence="1">
    <location>
        <begin position="1"/>
        <end position="20"/>
    </location>
</feature>
<keyword evidence="1" id="KW-0732">Signal</keyword>
<feature type="chain" id="PRO_5024891833" description="Peptidase S1 domain-containing protein" evidence="1">
    <location>
        <begin position="21"/>
        <end position="291"/>
    </location>
</feature>
<evidence type="ECO:0000256" key="1">
    <source>
        <dbReference type="SAM" id="SignalP"/>
    </source>
</evidence>